<dbReference type="PANTHER" id="PTHR33922">
    <property type="entry name" value="OS01G0888066 PROTEIN-RELATED"/>
    <property type="match status" value="1"/>
</dbReference>
<evidence type="ECO:0000256" key="1">
    <source>
        <dbReference type="SAM" id="MobiDB-lite"/>
    </source>
</evidence>
<sequence>MAMAGPGQEIVLTDASPAPEDFEFCVLSSGGLALAGEDADMCAADEVFSGGKLLPLRLSLAASSDAPSSALLLLRSDSGATSTSGGFSSRYSSRGSCVSRSMSSISDPASLTCSKGASSVTPPRLSAPSSMFYAHPCPSPRPPRRSAVPASSARRSTGSAPPATAWGGVIRLGVVSAPEVYPRRAPGESRWGGSQSLRFEQANAGVPTADRKLGLGSLGAGLVCSCSTPSRRWARPRRRLQPRRGVGGRRQRTRTRRER</sequence>
<reference evidence="2" key="1">
    <citation type="journal article" date="2018" name="DNA Res.">
        <title>Multiple hybrid de novo genome assembly of finger millet, an orphan allotetraploid crop.</title>
        <authorList>
            <person name="Hatakeyama M."/>
            <person name="Aluri S."/>
            <person name="Balachadran M.T."/>
            <person name="Sivarajan S.R."/>
            <person name="Patrignani A."/>
            <person name="Gruter S."/>
            <person name="Poveda L."/>
            <person name="Shimizu-Inatsugi R."/>
            <person name="Baeten J."/>
            <person name="Francoijs K.J."/>
            <person name="Nataraja K.N."/>
            <person name="Reddy Y.A.N."/>
            <person name="Phadnis S."/>
            <person name="Ravikumar R.L."/>
            <person name="Schlapbach R."/>
            <person name="Sreeman S.M."/>
            <person name="Shimizu K.K."/>
        </authorList>
    </citation>
    <scope>NUCLEOTIDE SEQUENCE</scope>
</reference>
<dbReference type="EMBL" id="BQKI01000092">
    <property type="protein sequence ID" value="GJN36992.1"/>
    <property type="molecule type" value="Genomic_DNA"/>
</dbReference>
<name>A0AAV5FPV8_ELECO</name>
<proteinExistence type="predicted"/>
<feature type="region of interest" description="Disordered" evidence="1">
    <location>
        <begin position="102"/>
        <end position="165"/>
    </location>
</feature>
<comment type="caution">
    <text evidence="2">The sequence shown here is derived from an EMBL/GenBank/DDBJ whole genome shotgun (WGS) entry which is preliminary data.</text>
</comment>
<dbReference type="AlphaFoldDB" id="A0AAV5FPV8"/>
<feature type="compositionally biased region" description="Low complexity" evidence="1">
    <location>
        <begin position="145"/>
        <end position="156"/>
    </location>
</feature>
<gene>
    <name evidence="2" type="primary">gb25903</name>
    <name evidence="2" type="ORF">PR202_gb25903</name>
</gene>
<organism evidence="2 3">
    <name type="scientific">Eleusine coracana subsp. coracana</name>
    <dbReference type="NCBI Taxonomy" id="191504"/>
    <lineage>
        <taxon>Eukaryota</taxon>
        <taxon>Viridiplantae</taxon>
        <taxon>Streptophyta</taxon>
        <taxon>Embryophyta</taxon>
        <taxon>Tracheophyta</taxon>
        <taxon>Spermatophyta</taxon>
        <taxon>Magnoliopsida</taxon>
        <taxon>Liliopsida</taxon>
        <taxon>Poales</taxon>
        <taxon>Poaceae</taxon>
        <taxon>PACMAD clade</taxon>
        <taxon>Chloridoideae</taxon>
        <taxon>Cynodonteae</taxon>
        <taxon>Eleusininae</taxon>
        <taxon>Eleusine</taxon>
    </lineage>
</organism>
<reference evidence="2" key="2">
    <citation type="submission" date="2021-12" db="EMBL/GenBank/DDBJ databases">
        <title>Resequencing data analysis of finger millet.</title>
        <authorList>
            <person name="Hatakeyama M."/>
            <person name="Aluri S."/>
            <person name="Balachadran M.T."/>
            <person name="Sivarajan S.R."/>
            <person name="Poveda L."/>
            <person name="Shimizu-Inatsugi R."/>
            <person name="Schlapbach R."/>
            <person name="Sreeman S.M."/>
            <person name="Shimizu K.K."/>
        </authorList>
    </citation>
    <scope>NUCLEOTIDE SEQUENCE</scope>
</reference>
<keyword evidence="3" id="KW-1185">Reference proteome</keyword>
<dbReference type="PANTHER" id="PTHR33922:SF10">
    <property type="entry name" value="OS03G0439000 PROTEIN"/>
    <property type="match status" value="1"/>
</dbReference>
<feature type="compositionally biased region" description="Polar residues" evidence="1">
    <location>
        <begin position="107"/>
        <end position="121"/>
    </location>
</feature>
<protein>
    <submittedName>
        <fullName evidence="2">Uncharacterized protein</fullName>
    </submittedName>
</protein>
<evidence type="ECO:0000313" key="2">
    <source>
        <dbReference type="EMBL" id="GJN36992.1"/>
    </source>
</evidence>
<accession>A0AAV5FPV8</accession>
<dbReference type="Proteomes" id="UP001054889">
    <property type="component" value="Unassembled WGS sequence"/>
</dbReference>
<feature type="region of interest" description="Disordered" evidence="1">
    <location>
        <begin position="228"/>
        <end position="259"/>
    </location>
</feature>
<evidence type="ECO:0000313" key="3">
    <source>
        <dbReference type="Proteomes" id="UP001054889"/>
    </source>
</evidence>
<feature type="compositionally biased region" description="Basic residues" evidence="1">
    <location>
        <begin position="232"/>
        <end position="259"/>
    </location>
</feature>